<evidence type="ECO:0000313" key="4">
    <source>
        <dbReference type="Proteomes" id="UP000747542"/>
    </source>
</evidence>
<dbReference type="Proteomes" id="UP000747542">
    <property type="component" value="Unassembled WGS sequence"/>
</dbReference>
<comment type="caution">
    <text evidence="3">The sequence shown here is derived from an EMBL/GenBank/DDBJ whole genome shotgun (WGS) entry which is preliminary data.</text>
</comment>
<dbReference type="InterPro" id="IPR012920">
    <property type="entry name" value="rRNA_MeTfrase_SPB1-like_C"/>
</dbReference>
<dbReference type="GO" id="GO:0005634">
    <property type="term" value="C:nucleus"/>
    <property type="evidence" value="ECO:0007669"/>
    <property type="project" value="InterPro"/>
</dbReference>
<feature type="region of interest" description="Disordered" evidence="1">
    <location>
        <begin position="1"/>
        <end position="24"/>
    </location>
</feature>
<reference evidence="3" key="1">
    <citation type="journal article" date="2021" name="Sci. Adv.">
        <title>The American lobster genome reveals insights on longevity, neural, and immune adaptations.</title>
        <authorList>
            <person name="Polinski J.M."/>
            <person name="Zimin A.V."/>
            <person name="Clark K.F."/>
            <person name="Kohn A.B."/>
            <person name="Sadowski N."/>
            <person name="Timp W."/>
            <person name="Ptitsyn A."/>
            <person name="Khanna P."/>
            <person name="Romanova D.Y."/>
            <person name="Williams P."/>
            <person name="Greenwood S.J."/>
            <person name="Moroz L.L."/>
            <person name="Walt D.R."/>
            <person name="Bodnar A.G."/>
        </authorList>
    </citation>
    <scope>NUCLEOTIDE SEQUENCE</scope>
    <source>
        <strain evidence="3">GMGI-L3</strain>
    </source>
</reference>
<evidence type="ECO:0000313" key="3">
    <source>
        <dbReference type="EMBL" id="KAG7157121.1"/>
    </source>
</evidence>
<dbReference type="GO" id="GO:0008168">
    <property type="term" value="F:methyltransferase activity"/>
    <property type="evidence" value="ECO:0007669"/>
    <property type="project" value="UniProtKB-KW"/>
</dbReference>
<proteinExistence type="predicted"/>
<name>A0A8J5JJ54_HOMAM</name>
<dbReference type="AlphaFoldDB" id="A0A8J5JJ54"/>
<keyword evidence="4" id="KW-1185">Reference proteome</keyword>
<feature type="compositionally biased region" description="Basic and acidic residues" evidence="1">
    <location>
        <begin position="65"/>
        <end position="80"/>
    </location>
</feature>
<evidence type="ECO:0000256" key="1">
    <source>
        <dbReference type="SAM" id="MobiDB-lite"/>
    </source>
</evidence>
<keyword evidence="3" id="KW-0808">Transferase</keyword>
<dbReference type="GO" id="GO:0032259">
    <property type="term" value="P:methylation"/>
    <property type="evidence" value="ECO:0007669"/>
    <property type="project" value="UniProtKB-KW"/>
</dbReference>
<feature type="compositionally biased region" description="Basic residues" evidence="1">
    <location>
        <begin position="98"/>
        <end position="109"/>
    </location>
</feature>
<sequence length="109" mass="12504">MERARKTAENVTNNADMSEREKAQEVKKLYKKALTPLKKKETTYVVMKKRHGGKKPKGTKGPYKLVDKRMKKDARAMKKSDARKKKMGKGRSNSNNKGKGKPRTNRRGK</sequence>
<gene>
    <name evidence="3" type="primary">Ftsj3-L</name>
    <name evidence="3" type="ORF">Hamer_G021007</name>
</gene>
<organism evidence="3 4">
    <name type="scientific">Homarus americanus</name>
    <name type="common">American lobster</name>
    <dbReference type="NCBI Taxonomy" id="6706"/>
    <lineage>
        <taxon>Eukaryota</taxon>
        <taxon>Metazoa</taxon>
        <taxon>Ecdysozoa</taxon>
        <taxon>Arthropoda</taxon>
        <taxon>Crustacea</taxon>
        <taxon>Multicrustacea</taxon>
        <taxon>Malacostraca</taxon>
        <taxon>Eumalacostraca</taxon>
        <taxon>Eucarida</taxon>
        <taxon>Decapoda</taxon>
        <taxon>Pleocyemata</taxon>
        <taxon>Astacidea</taxon>
        <taxon>Nephropoidea</taxon>
        <taxon>Nephropidae</taxon>
        <taxon>Homarus</taxon>
    </lineage>
</organism>
<accession>A0A8J5JJ54</accession>
<feature type="compositionally biased region" description="Basic residues" evidence="1">
    <location>
        <begin position="47"/>
        <end position="58"/>
    </location>
</feature>
<dbReference type="GO" id="GO:0006364">
    <property type="term" value="P:rRNA processing"/>
    <property type="evidence" value="ECO:0007669"/>
    <property type="project" value="InterPro"/>
</dbReference>
<keyword evidence="3" id="KW-0489">Methyltransferase</keyword>
<dbReference type="Pfam" id="PF07780">
    <property type="entry name" value="Spb1_C"/>
    <property type="match status" value="1"/>
</dbReference>
<dbReference type="EMBL" id="JAHLQT010037948">
    <property type="protein sequence ID" value="KAG7157121.1"/>
    <property type="molecule type" value="Genomic_DNA"/>
</dbReference>
<evidence type="ECO:0000259" key="2">
    <source>
        <dbReference type="Pfam" id="PF07780"/>
    </source>
</evidence>
<protein>
    <submittedName>
        <fullName evidence="3">Pre-rRNA 2'-O-ribose RNA methyltransferase FTSJ3-like</fullName>
    </submittedName>
</protein>
<feature type="domain" description="Ribosomal RNA methyltransferase SPB1-like C-terminal" evidence="2">
    <location>
        <begin position="1"/>
        <end position="80"/>
    </location>
</feature>
<feature type="region of interest" description="Disordered" evidence="1">
    <location>
        <begin position="42"/>
        <end position="109"/>
    </location>
</feature>